<name>A0ABT9YYP9_9BACI</name>
<comment type="caution">
    <text evidence="2">The sequence shown here is derived from an EMBL/GenBank/DDBJ whole genome shotgun (WGS) entry which is preliminary data.</text>
</comment>
<proteinExistence type="predicted"/>
<comment type="cofactor">
    <cofactor evidence="1">
        <name>Zn(2+)</name>
        <dbReference type="ChEBI" id="CHEBI:29105"/>
    </cofactor>
</comment>
<dbReference type="InterPro" id="IPR003737">
    <property type="entry name" value="GlcNAc_PI_deacetylase-related"/>
</dbReference>
<dbReference type="InterPro" id="IPR023842">
    <property type="entry name" value="Bacillithiol_biosynth_BshB1"/>
</dbReference>
<keyword evidence="3" id="KW-1185">Reference proteome</keyword>
<dbReference type="EMBL" id="JAUSTZ010000002">
    <property type="protein sequence ID" value="MDQ0225129.1"/>
    <property type="molecule type" value="Genomic_DNA"/>
</dbReference>
<evidence type="ECO:0000313" key="3">
    <source>
        <dbReference type="Proteomes" id="UP001232245"/>
    </source>
</evidence>
<organism evidence="2 3">
    <name type="scientific">Metabacillus niabensis</name>
    <dbReference type="NCBI Taxonomy" id="324854"/>
    <lineage>
        <taxon>Bacteria</taxon>
        <taxon>Bacillati</taxon>
        <taxon>Bacillota</taxon>
        <taxon>Bacilli</taxon>
        <taxon>Bacillales</taxon>
        <taxon>Bacillaceae</taxon>
        <taxon>Metabacillus</taxon>
    </lineage>
</organism>
<evidence type="ECO:0000313" key="2">
    <source>
        <dbReference type="EMBL" id="MDQ0225129.1"/>
    </source>
</evidence>
<gene>
    <name evidence="2" type="ORF">J2S02_001458</name>
</gene>
<dbReference type="SUPFAM" id="SSF102588">
    <property type="entry name" value="LmbE-like"/>
    <property type="match status" value="1"/>
</dbReference>
<sequence length="237" mass="26699">MNNKLDILAFGAHPDDVEIGMGGTLAKYSFKNYKIGICDLTKAELSSNGTVAIRQEEAKRAGEILGITTRIQLSLPDRGLYITEAAIQEIVKVIRMYQPTYIFVPYFEDRHPDHGNCARLVEEAVFSSGIGKYRDTLEQPPHRVQNVFYYMINGFQSPDFVIDITETIHKKIASLTAYESQFVKGDRSVDTPLTNGYIETVESREMLYGKQVGVKYAEGFKAKQPLLLKEDFIGEAK</sequence>
<dbReference type="PANTHER" id="PTHR12993:SF30">
    <property type="entry name" value="N-ACETYL-ALPHA-D-GLUCOSAMINYL L-MALATE DEACETYLASE 1"/>
    <property type="match status" value="1"/>
</dbReference>
<evidence type="ECO:0000256" key="1">
    <source>
        <dbReference type="ARBA" id="ARBA00001947"/>
    </source>
</evidence>
<dbReference type="RefSeq" id="WP_095302204.1">
    <property type="nucleotide sequence ID" value="NZ_CADEPK010000209.1"/>
</dbReference>
<dbReference type="Proteomes" id="UP001232245">
    <property type="component" value="Unassembled WGS sequence"/>
</dbReference>
<dbReference type="PANTHER" id="PTHR12993">
    <property type="entry name" value="N-ACETYLGLUCOSAMINYL-PHOSPHATIDYLINOSITOL DE-N-ACETYLASE-RELATED"/>
    <property type="match status" value="1"/>
</dbReference>
<dbReference type="Pfam" id="PF02585">
    <property type="entry name" value="PIG-L"/>
    <property type="match status" value="1"/>
</dbReference>
<dbReference type="InterPro" id="IPR024078">
    <property type="entry name" value="LmbE-like_dom_sf"/>
</dbReference>
<dbReference type="Gene3D" id="3.40.50.10320">
    <property type="entry name" value="LmbE-like"/>
    <property type="match status" value="1"/>
</dbReference>
<reference evidence="2 3" key="1">
    <citation type="submission" date="2023-07" db="EMBL/GenBank/DDBJ databases">
        <title>Genomic Encyclopedia of Type Strains, Phase IV (KMG-IV): sequencing the most valuable type-strain genomes for metagenomic binning, comparative biology and taxonomic classification.</title>
        <authorList>
            <person name="Goeker M."/>
        </authorList>
    </citation>
    <scope>NUCLEOTIDE SEQUENCE [LARGE SCALE GENOMIC DNA]</scope>
    <source>
        <strain evidence="2 3">DSM 17723</strain>
    </source>
</reference>
<protein>
    <submittedName>
        <fullName evidence="2">Bacillithiol biosynthesis deacetylase BshB1</fullName>
    </submittedName>
</protein>
<accession>A0ABT9YYP9</accession>
<dbReference type="NCBIfam" id="TIGR04001">
    <property type="entry name" value="thiol_BshB1"/>
    <property type="match status" value="1"/>
</dbReference>